<accession>A0A8H3G541</accession>
<feature type="domain" description="Enoyl reductase (ER)" evidence="3">
    <location>
        <begin position="13"/>
        <end position="339"/>
    </location>
</feature>
<dbReference type="PANTHER" id="PTHR48106">
    <property type="entry name" value="QUINONE OXIDOREDUCTASE PIG3-RELATED"/>
    <property type="match status" value="1"/>
</dbReference>
<dbReference type="Pfam" id="PF00107">
    <property type="entry name" value="ADH_zinc_N"/>
    <property type="match status" value="1"/>
</dbReference>
<organism evidence="4 5">
    <name type="scientific">Heterodermia speciosa</name>
    <dbReference type="NCBI Taxonomy" id="116794"/>
    <lineage>
        <taxon>Eukaryota</taxon>
        <taxon>Fungi</taxon>
        <taxon>Dikarya</taxon>
        <taxon>Ascomycota</taxon>
        <taxon>Pezizomycotina</taxon>
        <taxon>Lecanoromycetes</taxon>
        <taxon>OSLEUM clade</taxon>
        <taxon>Lecanoromycetidae</taxon>
        <taxon>Caliciales</taxon>
        <taxon>Physciaceae</taxon>
        <taxon>Heterodermia</taxon>
    </lineage>
</organism>
<dbReference type="InterPro" id="IPR013154">
    <property type="entry name" value="ADH-like_N"/>
</dbReference>
<keyword evidence="2" id="KW-0560">Oxidoreductase</keyword>
<dbReference type="Gene3D" id="3.40.50.720">
    <property type="entry name" value="NAD(P)-binding Rossmann-like Domain"/>
    <property type="match status" value="1"/>
</dbReference>
<dbReference type="Gene3D" id="3.90.180.10">
    <property type="entry name" value="Medium-chain alcohol dehydrogenases, catalytic domain"/>
    <property type="match status" value="1"/>
</dbReference>
<dbReference type="SMART" id="SM00829">
    <property type="entry name" value="PKS_ER"/>
    <property type="match status" value="1"/>
</dbReference>
<keyword evidence="5" id="KW-1185">Reference proteome</keyword>
<evidence type="ECO:0000256" key="1">
    <source>
        <dbReference type="ARBA" id="ARBA00022857"/>
    </source>
</evidence>
<proteinExistence type="predicted"/>
<dbReference type="GO" id="GO:0070402">
    <property type="term" value="F:NADPH binding"/>
    <property type="evidence" value="ECO:0007669"/>
    <property type="project" value="TreeGrafter"/>
</dbReference>
<dbReference type="SUPFAM" id="SSF51735">
    <property type="entry name" value="NAD(P)-binding Rossmann-fold domains"/>
    <property type="match status" value="1"/>
</dbReference>
<evidence type="ECO:0000259" key="3">
    <source>
        <dbReference type="SMART" id="SM00829"/>
    </source>
</evidence>
<evidence type="ECO:0000256" key="2">
    <source>
        <dbReference type="ARBA" id="ARBA00023002"/>
    </source>
</evidence>
<dbReference type="GO" id="GO:0016651">
    <property type="term" value="F:oxidoreductase activity, acting on NAD(P)H"/>
    <property type="evidence" value="ECO:0007669"/>
    <property type="project" value="TreeGrafter"/>
</dbReference>
<name>A0A8H3G541_9LECA</name>
<gene>
    <name evidence="4" type="ORF">HETSPECPRED_010502</name>
</gene>
<protein>
    <recommendedName>
        <fullName evidence="3">Enoyl reductase (ER) domain-containing protein</fullName>
    </recommendedName>
</protein>
<evidence type="ECO:0000313" key="4">
    <source>
        <dbReference type="EMBL" id="CAF9936927.1"/>
    </source>
</evidence>
<dbReference type="InterPro" id="IPR036291">
    <property type="entry name" value="NAD(P)-bd_dom_sf"/>
</dbReference>
<dbReference type="PANTHER" id="PTHR48106:SF18">
    <property type="entry name" value="QUINONE OXIDOREDUCTASE PIG3"/>
    <property type="match status" value="1"/>
</dbReference>
<dbReference type="InterPro" id="IPR013149">
    <property type="entry name" value="ADH-like_C"/>
</dbReference>
<dbReference type="AlphaFoldDB" id="A0A8H3G541"/>
<evidence type="ECO:0000313" key="5">
    <source>
        <dbReference type="Proteomes" id="UP000664521"/>
    </source>
</evidence>
<dbReference type="Proteomes" id="UP000664521">
    <property type="component" value="Unassembled WGS sequence"/>
</dbReference>
<reference evidence="4" key="1">
    <citation type="submission" date="2021-03" db="EMBL/GenBank/DDBJ databases">
        <authorList>
            <person name="Tagirdzhanova G."/>
        </authorList>
    </citation>
    <scope>NUCLEOTIDE SEQUENCE</scope>
</reference>
<dbReference type="OrthoDB" id="203908at2759"/>
<dbReference type="InterPro" id="IPR011032">
    <property type="entry name" value="GroES-like_sf"/>
</dbReference>
<comment type="caution">
    <text evidence="4">The sequence shown here is derived from an EMBL/GenBank/DDBJ whole genome shotgun (WGS) entry which is preliminary data.</text>
</comment>
<keyword evidence="1" id="KW-0521">NADP</keyword>
<dbReference type="SUPFAM" id="SSF50129">
    <property type="entry name" value="GroES-like"/>
    <property type="match status" value="1"/>
</dbReference>
<dbReference type="InterPro" id="IPR020843">
    <property type="entry name" value="ER"/>
</dbReference>
<dbReference type="EMBL" id="CAJPDS010000096">
    <property type="protein sequence ID" value="CAF9936927.1"/>
    <property type="molecule type" value="Genomic_DNA"/>
</dbReference>
<sequence>MSTMNAVVFTEFGGPDVLFHKTVPKPSPTPGFALIKVQAFGINHAELHMRRGEWNLYNPISGLECVGIVESCPSRQYLEGKVVAGLMGGIGLIRPGSYGEYVNVPVSNVVRLETSLPWEQLAAIPETYCTAWSCLFTLLDLKASERLLIRGATSTIGQAAVHLAVDAGAYVTATTRQAHRFENLRQIGAQEVWIEEKGLDKKHNVEPMTAAWAVDTGDGKEPRFDKTLNLIGNRVLLESISLTRPGGRITQAGWLGGLDPVVDFNPMLQMDPGVHFSLFHSKVLGTKEFPLKAIPLQEIVRKVEQGKWDAKPARVFEYQNIRDAHRLADEGTIGGKIVVKH</sequence>
<dbReference type="Pfam" id="PF08240">
    <property type="entry name" value="ADH_N"/>
    <property type="match status" value="1"/>
</dbReference>